<dbReference type="EMBL" id="JAAVUN010000001">
    <property type="protein sequence ID" value="NKE08523.1"/>
    <property type="molecule type" value="Genomic_DNA"/>
</dbReference>
<name>A0A846TJ65_9MICC</name>
<reference evidence="2 3" key="1">
    <citation type="submission" date="2020-02" db="EMBL/GenBank/DDBJ databases">
        <authorList>
            <person name="Sun Q."/>
        </authorList>
    </citation>
    <scope>NUCLEOTIDE SEQUENCE [LARGE SCALE GENOMIC DNA]</scope>
    <source>
        <strain evidence="2 3">YIM 13062</strain>
    </source>
</reference>
<protein>
    <submittedName>
        <fullName evidence="2">Di- and tripeptidase</fullName>
    </submittedName>
</protein>
<dbReference type="Proteomes" id="UP000521379">
    <property type="component" value="Unassembled WGS sequence"/>
</dbReference>
<dbReference type="AlphaFoldDB" id="A0A846TJ65"/>
<organism evidence="2 3">
    <name type="scientific">Kocuria subflava</name>
    <dbReference type="NCBI Taxonomy" id="1736139"/>
    <lineage>
        <taxon>Bacteria</taxon>
        <taxon>Bacillati</taxon>
        <taxon>Actinomycetota</taxon>
        <taxon>Actinomycetes</taxon>
        <taxon>Micrococcales</taxon>
        <taxon>Micrococcaceae</taxon>
        <taxon>Kocuria</taxon>
    </lineage>
</organism>
<proteinExistence type="predicted"/>
<evidence type="ECO:0000313" key="3">
    <source>
        <dbReference type="Proteomes" id="UP000521379"/>
    </source>
</evidence>
<feature type="compositionally biased region" description="Basic and acidic residues" evidence="1">
    <location>
        <begin position="259"/>
        <end position="276"/>
    </location>
</feature>
<evidence type="ECO:0000256" key="1">
    <source>
        <dbReference type="SAM" id="MobiDB-lite"/>
    </source>
</evidence>
<gene>
    <name evidence="2" type="ORF">GTW58_00890</name>
</gene>
<feature type="compositionally biased region" description="Basic and acidic residues" evidence="1">
    <location>
        <begin position="239"/>
        <end position="250"/>
    </location>
</feature>
<comment type="caution">
    <text evidence="2">The sequence shown here is derived from an EMBL/GenBank/DDBJ whole genome shotgun (WGS) entry which is preliminary data.</text>
</comment>
<dbReference type="RefSeq" id="WP_119932161.1">
    <property type="nucleotide sequence ID" value="NZ_JAAVUN010000001.1"/>
</dbReference>
<accession>A0A846TJ65</accession>
<feature type="region of interest" description="Disordered" evidence="1">
    <location>
        <begin position="239"/>
        <end position="276"/>
    </location>
</feature>
<keyword evidence="3" id="KW-1185">Reference proteome</keyword>
<evidence type="ECO:0000313" key="2">
    <source>
        <dbReference type="EMBL" id="NKE08523.1"/>
    </source>
</evidence>
<sequence>MVFNPIKNAFDDSGKPTQATANFLETTLRVQRPVVLHWVKRQRRQHPNDTPAQIAKRLEKQYVRAVTAGGGATGGVAMVPGIGTVASLGVSAASVGAYLEMTALYAQSIAELHGVSTEDPDKTRAMVMALMLGEDGEALMGQVLAKGGKAGMANSNWGLMLGSGSAQGTTVTRTLHNMFIKRFLKRQSGAFIGRALPFGLGAIVGGGANYALARTVVKSTHEAFGELGSSFPPVLAEIDRAPKFEDDKGGKKGRGRRSKKDESAGELTGDKAAGDS</sequence>